<dbReference type="EMBL" id="MWPX01000038">
    <property type="protein sequence ID" value="OUM46639.1"/>
    <property type="molecule type" value="Genomic_DNA"/>
</dbReference>
<evidence type="ECO:0000313" key="1">
    <source>
        <dbReference type="EMBL" id="OUM46639.1"/>
    </source>
</evidence>
<protein>
    <submittedName>
        <fullName evidence="1">Uncharacterized protein</fullName>
    </submittedName>
</protein>
<reference evidence="1 2" key="1">
    <citation type="submission" date="2017-02" db="EMBL/GenBank/DDBJ databases">
        <title>Bacillus pseudomycoides isolate FSL K6-0042.</title>
        <authorList>
            <person name="Kovac J."/>
        </authorList>
    </citation>
    <scope>NUCLEOTIDE SEQUENCE [LARGE SCALE GENOMIC DNA]</scope>
    <source>
        <strain evidence="1 2">FSL K6-0042</strain>
    </source>
</reference>
<name>A0A1Y3M876_9BACI</name>
<evidence type="ECO:0000313" key="2">
    <source>
        <dbReference type="Proteomes" id="UP000195321"/>
    </source>
</evidence>
<sequence length="67" mass="7392">MMQVTNSLQQILQVYGNQVMAGREVMIGLRNGVVVLQPGGTGEAPIVIRVDEVDEYLDITIQEVFES</sequence>
<proteinExistence type="predicted"/>
<dbReference type="AlphaFoldDB" id="A0A1Y3M876"/>
<gene>
    <name evidence="1" type="ORF">BW425_22450</name>
</gene>
<organism evidence="1 2">
    <name type="scientific">Bacillus pseudomycoides</name>
    <dbReference type="NCBI Taxonomy" id="64104"/>
    <lineage>
        <taxon>Bacteria</taxon>
        <taxon>Bacillati</taxon>
        <taxon>Bacillota</taxon>
        <taxon>Bacilli</taxon>
        <taxon>Bacillales</taxon>
        <taxon>Bacillaceae</taxon>
        <taxon>Bacillus</taxon>
        <taxon>Bacillus cereus group</taxon>
    </lineage>
</organism>
<comment type="caution">
    <text evidence="1">The sequence shown here is derived from an EMBL/GenBank/DDBJ whole genome shotgun (WGS) entry which is preliminary data.</text>
</comment>
<accession>A0A1Y3M876</accession>
<dbReference type="Proteomes" id="UP000195321">
    <property type="component" value="Unassembled WGS sequence"/>
</dbReference>